<evidence type="ECO:0000313" key="5">
    <source>
        <dbReference type="Proteomes" id="UP001368270"/>
    </source>
</evidence>
<keyword evidence="1 2" id="KW-0238">DNA-binding</keyword>
<dbReference type="RefSeq" id="WP_339404251.1">
    <property type="nucleotide sequence ID" value="NZ_JBBGAZ010000009.1"/>
</dbReference>
<proteinExistence type="predicted"/>
<sequence length="202" mass="22571">MNAARDRLYSAALKIFAEKRNKGVSVSELAREANVARSTIYNLIPDMDTLFSEVANQVTEQFNEKLMALLEGVEDPAIQLTYALAFPLEEFHNDPQVGRFVTEFALRESQLKKYWFGVPEKALMTGIESGRFVISKSEVTVFRAQMAGGLLSTMLLIQDGQVGWREAAHNFAMLQLRALGMSDAEARAITEQLSMARESESI</sequence>
<dbReference type="InterPro" id="IPR049513">
    <property type="entry name" value="TetR_C_40"/>
</dbReference>
<dbReference type="PANTHER" id="PTHR43479">
    <property type="entry name" value="ACREF/ENVCD OPERON REPRESSOR-RELATED"/>
    <property type="match status" value="1"/>
</dbReference>
<dbReference type="Pfam" id="PF21306">
    <property type="entry name" value="TetR_C_40"/>
    <property type="match status" value="1"/>
</dbReference>
<dbReference type="InterPro" id="IPR009057">
    <property type="entry name" value="Homeodomain-like_sf"/>
</dbReference>
<feature type="domain" description="HTH tetR-type" evidence="3">
    <location>
        <begin position="2"/>
        <end position="62"/>
    </location>
</feature>
<dbReference type="SUPFAM" id="SSF46689">
    <property type="entry name" value="Homeodomain-like"/>
    <property type="match status" value="1"/>
</dbReference>
<dbReference type="Gene3D" id="1.10.357.10">
    <property type="entry name" value="Tetracycline Repressor, domain 2"/>
    <property type="match status" value="1"/>
</dbReference>
<organism evidence="4 5">
    <name type="scientific">Cognatishimia coralii</name>
    <dbReference type="NCBI Taxonomy" id="3083254"/>
    <lineage>
        <taxon>Bacteria</taxon>
        <taxon>Pseudomonadati</taxon>
        <taxon>Pseudomonadota</taxon>
        <taxon>Alphaproteobacteria</taxon>
        <taxon>Rhodobacterales</taxon>
        <taxon>Paracoccaceae</taxon>
        <taxon>Cognatishimia</taxon>
    </lineage>
</organism>
<feature type="DNA-binding region" description="H-T-H motif" evidence="2">
    <location>
        <begin position="25"/>
        <end position="44"/>
    </location>
</feature>
<comment type="caution">
    <text evidence="4">The sequence shown here is derived from an EMBL/GenBank/DDBJ whole genome shotgun (WGS) entry which is preliminary data.</text>
</comment>
<dbReference type="Proteomes" id="UP001368270">
    <property type="component" value="Unassembled WGS sequence"/>
</dbReference>
<dbReference type="PROSITE" id="PS50977">
    <property type="entry name" value="HTH_TETR_2"/>
    <property type="match status" value="1"/>
</dbReference>
<gene>
    <name evidence="4" type="ORF">WG622_14410</name>
</gene>
<evidence type="ECO:0000313" key="4">
    <source>
        <dbReference type="EMBL" id="MEJ5219446.1"/>
    </source>
</evidence>
<dbReference type="Pfam" id="PF00440">
    <property type="entry name" value="TetR_N"/>
    <property type="match status" value="1"/>
</dbReference>
<dbReference type="InterPro" id="IPR001647">
    <property type="entry name" value="HTH_TetR"/>
</dbReference>
<name>A0ABU8QJ55_9RHOB</name>
<dbReference type="PANTHER" id="PTHR43479:SF11">
    <property type="entry name" value="ACREF_ENVCD OPERON REPRESSOR-RELATED"/>
    <property type="match status" value="1"/>
</dbReference>
<dbReference type="EMBL" id="JBBGAZ010000009">
    <property type="protein sequence ID" value="MEJ5219446.1"/>
    <property type="molecule type" value="Genomic_DNA"/>
</dbReference>
<protein>
    <submittedName>
        <fullName evidence="4">TetR/AcrR family transcriptional regulator</fullName>
    </submittedName>
</protein>
<dbReference type="InterPro" id="IPR050624">
    <property type="entry name" value="HTH-type_Tx_Regulator"/>
</dbReference>
<evidence type="ECO:0000256" key="1">
    <source>
        <dbReference type="ARBA" id="ARBA00023125"/>
    </source>
</evidence>
<reference evidence="4 5" key="1">
    <citation type="submission" date="2024-03" db="EMBL/GenBank/DDBJ databases">
        <title>Cognatishimia coralii sp. nov., a marine bacterium isolated from coral surrounding seawater.</title>
        <authorList>
            <person name="Liu X."/>
            <person name="Liu S."/>
            <person name="Sun H."/>
            <person name="Zhang Y."/>
        </authorList>
    </citation>
    <scope>NUCLEOTIDE SEQUENCE [LARGE SCALE GENOMIC DNA]</scope>
    <source>
        <strain evidence="4 5">D5M38</strain>
    </source>
</reference>
<evidence type="ECO:0000259" key="3">
    <source>
        <dbReference type="PROSITE" id="PS50977"/>
    </source>
</evidence>
<accession>A0ABU8QJ55</accession>
<keyword evidence="5" id="KW-1185">Reference proteome</keyword>
<evidence type="ECO:0000256" key="2">
    <source>
        <dbReference type="PROSITE-ProRule" id="PRU00335"/>
    </source>
</evidence>